<evidence type="ECO:0000313" key="1">
    <source>
        <dbReference type="EMBL" id="VDM90539.1"/>
    </source>
</evidence>
<gene>
    <name evidence="1" type="ORF">MB901379_04141</name>
</gene>
<reference evidence="2" key="1">
    <citation type="submission" date="2018-02" db="EMBL/GenBank/DDBJ databases">
        <authorList>
            <person name="Seth-Smith MB H."/>
            <person name="Seth-Smith H."/>
        </authorList>
    </citation>
    <scope>NUCLEOTIDE SEQUENCE [LARGE SCALE GENOMIC DNA]</scope>
</reference>
<keyword evidence="2" id="KW-1185">Reference proteome</keyword>
<dbReference type="EMBL" id="LR130759">
    <property type="protein sequence ID" value="VDM90539.1"/>
    <property type="molecule type" value="Genomic_DNA"/>
</dbReference>
<dbReference type="KEGG" id="mbai:MB901379_04141"/>
<name>A0A3S4BZ86_9MYCO</name>
<protein>
    <submittedName>
        <fullName evidence="1">Uncharacterized protein</fullName>
    </submittedName>
</protein>
<sequence length="29" mass="3241">MRIGLNERSGPFRPTTKELPLALQSSVLE</sequence>
<accession>A0A3S4BZ86</accession>
<evidence type="ECO:0000313" key="2">
    <source>
        <dbReference type="Proteomes" id="UP000269998"/>
    </source>
</evidence>
<dbReference type="Proteomes" id="UP000269998">
    <property type="component" value="Chromosome"/>
</dbReference>
<proteinExistence type="predicted"/>
<dbReference type="AlphaFoldDB" id="A0A3S4BZ86"/>
<organism evidence="1 2">
    <name type="scientific">Mycobacterium basiliense</name>
    <dbReference type="NCBI Taxonomy" id="2094119"/>
    <lineage>
        <taxon>Bacteria</taxon>
        <taxon>Bacillati</taxon>
        <taxon>Actinomycetota</taxon>
        <taxon>Actinomycetes</taxon>
        <taxon>Mycobacteriales</taxon>
        <taxon>Mycobacteriaceae</taxon>
        <taxon>Mycobacterium</taxon>
    </lineage>
</organism>